<evidence type="ECO:0000313" key="9">
    <source>
        <dbReference type="Proteomes" id="UP001500506"/>
    </source>
</evidence>
<keyword evidence="3 6" id="KW-0812">Transmembrane</keyword>
<dbReference type="Proteomes" id="UP001500506">
    <property type="component" value="Unassembled WGS sequence"/>
</dbReference>
<name>A0ABP4WX99_9MICO</name>
<comment type="subcellular location">
    <subcellularLocation>
        <location evidence="1">Cell membrane</location>
        <topology evidence="1">Multi-pass membrane protein</topology>
    </subcellularLocation>
</comment>
<feature type="transmembrane region" description="Helical" evidence="6">
    <location>
        <begin position="285"/>
        <end position="311"/>
    </location>
</feature>
<evidence type="ECO:0000256" key="4">
    <source>
        <dbReference type="ARBA" id="ARBA00022989"/>
    </source>
</evidence>
<dbReference type="Pfam" id="PF00482">
    <property type="entry name" value="T2SSF"/>
    <property type="match status" value="1"/>
</dbReference>
<dbReference type="PANTHER" id="PTHR35007:SF4">
    <property type="entry name" value="CONSERVED TRANSMEMBRANE PROTEIN-RELATED"/>
    <property type="match status" value="1"/>
</dbReference>
<protein>
    <submittedName>
        <fullName evidence="8">Type II secretion system F family protein</fullName>
    </submittedName>
</protein>
<reference evidence="9" key="1">
    <citation type="journal article" date="2019" name="Int. J. Syst. Evol. Microbiol.">
        <title>The Global Catalogue of Microorganisms (GCM) 10K type strain sequencing project: providing services to taxonomists for standard genome sequencing and annotation.</title>
        <authorList>
            <consortium name="The Broad Institute Genomics Platform"/>
            <consortium name="The Broad Institute Genome Sequencing Center for Infectious Disease"/>
            <person name="Wu L."/>
            <person name="Ma J."/>
        </authorList>
    </citation>
    <scope>NUCLEOTIDE SEQUENCE [LARGE SCALE GENOMIC DNA]</scope>
    <source>
        <strain evidence="9">JCM 14319</strain>
    </source>
</reference>
<evidence type="ECO:0000256" key="3">
    <source>
        <dbReference type="ARBA" id="ARBA00022692"/>
    </source>
</evidence>
<evidence type="ECO:0000256" key="5">
    <source>
        <dbReference type="ARBA" id="ARBA00023136"/>
    </source>
</evidence>
<accession>A0ABP4WX99</accession>
<keyword evidence="9" id="KW-1185">Reference proteome</keyword>
<feature type="transmembrane region" description="Helical" evidence="6">
    <location>
        <begin position="139"/>
        <end position="160"/>
    </location>
</feature>
<dbReference type="RefSeq" id="WP_232498685.1">
    <property type="nucleotide sequence ID" value="NZ_BAAANH010000005.1"/>
</dbReference>
<evidence type="ECO:0000256" key="1">
    <source>
        <dbReference type="ARBA" id="ARBA00004651"/>
    </source>
</evidence>
<keyword evidence="4 6" id="KW-1133">Transmembrane helix</keyword>
<dbReference type="InterPro" id="IPR018076">
    <property type="entry name" value="T2SS_GspF_dom"/>
</dbReference>
<feature type="transmembrane region" description="Helical" evidence="6">
    <location>
        <begin position="6"/>
        <end position="26"/>
    </location>
</feature>
<evidence type="ECO:0000256" key="2">
    <source>
        <dbReference type="ARBA" id="ARBA00022475"/>
    </source>
</evidence>
<dbReference type="PANTHER" id="PTHR35007">
    <property type="entry name" value="INTEGRAL MEMBRANE PROTEIN-RELATED"/>
    <property type="match status" value="1"/>
</dbReference>
<gene>
    <name evidence="8" type="ORF">GCM10009747_26620</name>
</gene>
<dbReference type="EMBL" id="BAAANH010000005">
    <property type="protein sequence ID" value="GAA1765166.1"/>
    <property type="molecule type" value="Genomic_DNA"/>
</dbReference>
<keyword evidence="5 6" id="KW-0472">Membrane</keyword>
<evidence type="ECO:0000313" key="8">
    <source>
        <dbReference type="EMBL" id="GAA1765166.1"/>
    </source>
</evidence>
<feature type="domain" description="Type II secretion system protein GspF" evidence="7">
    <location>
        <begin position="180"/>
        <end position="304"/>
    </location>
</feature>
<feature type="transmembrane region" description="Helical" evidence="6">
    <location>
        <begin position="113"/>
        <end position="133"/>
    </location>
</feature>
<evidence type="ECO:0000256" key="6">
    <source>
        <dbReference type="SAM" id="Phobius"/>
    </source>
</evidence>
<evidence type="ECO:0000259" key="7">
    <source>
        <dbReference type="Pfam" id="PF00482"/>
    </source>
</evidence>
<keyword evidence="2" id="KW-1003">Cell membrane</keyword>
<proteinExistence type="predicted"/>
<sequence length="315" mass="32885">MVPLNGVAALGVLCGVVLGLGLWLVLSTLPRIGRPRLAERVAPFITDISAEARVMVARRSADPSPVLGLIVAPLTHSLRNLLADWLGGNEIIAKRLRQAGSTASVERFRGEQLAWAAAGFAIAAALAVLAPSFASMPMVVRVALPFLAAGLGAAARDWLLGRRAKRRLARISSELPTVLEFLTLSLTAGEGMLDAIRRVADAGAGELPREFAGVVAAVGTGVPLGQALAELCDALDHAALSRALDQVLGALERGAPLAAVLRSQAGDAREAAKRTIIELAGRKEIAMLVPLIFLILPVTIAFALFPGYLVLQAGF</sequence>
<comment type="caution">
    <text evidence="8">The sequence shown here is derived from an EMBL/GenBank/DDBJ whole genome shotgun (WGS) entry which is preliminary data.</text>
</comment>
<organism evidence="8 9">
    <name type="scientific">Agromyces humatus</name>
    <dbReference type="NCBI Taxonomy" id="279573"/>
    <lineage>
        <taxon>Bacteria</taxon>
        <taxon>Bacillati</taxon>
        <taxon>Actinomycetota</taxon>
        <taxon>Actinomycetes</taxon>
        <taxon>Micrococcales</taxon>
        <taxon>Microbacteriaceae</taxon>
        <taxon>Agromyces</taxon>
    </lineage>
</organism>